<dbReference type="InterPro" id="IPR045351">
    <property type="entry name" value="DUF6531"/>
</dbReference>
<evidence type="ECO:0000256" key="1">
    <source>
        <dbReference type="SAM" id="Coils"/>
    </source>
</evidence>
<evidence type="ECO:0000256" key="2">
    <source>
        <dbReference type="SAM" id="MobiDB-lite"/>
    </source>
</evidence>
<feature type="compositionally biased region" description="Basic and acidic residues" evidence="2">
    <location>
        <begin position="137"/>
        <end position="174"/>
    </location>
</feature>
<keyword evidence="3" id="KW-0812">Transmembrane</keyword>
<keyword evidence="3" id="KW-1133">Transmembrane helix</keyword>
<evidence type="ECO:0000313" key="6">
    <source>
        <dbReference type="Proteomes" id="UP001335325"/>
    </source>
</evidence>
<dbReference type="Pfam" id="PF05593">
    <property type="entry name" value="RHS_repeat"/>
    <property type="match status" value="7"/>
</dbReference>
<dbReference type="Gene3D" id="1.20.120.330">
    <property type="entry name" value="Nucleotidyltransferases domain 2"/>
    <property type="match status" value="1"/>
</dbReference>
<proteinExistence type="predicted"/>
<dbReference type="PANTHER" id="PTHR32305">
    <property type="match status" value="1"/>
</dbReference>
<keyword evidence="6" id="KW-1185">Reference proteome</keyword>
<dbReference type="EMBL" id="CP109134">
    <property type="protein sequence ID" value="WSD10186.1"/>
    <property type="molecule type" value="Genomic_DNA"/>
</dbReference>
<name>A0ABZ1GVF1_9ACTN</name>
<dbReference type="NCBIfam" id="TIGR03696">
    <property type="entry name" value="Rhs_assc_core"/>
    <property type="match status" value="1"/>
</dbReference>
<feature type="transmembrane region" description="Helical" evidence="3">
    <location>
        <begin position="250"/>
        <end position="280"/>
    </location>
</feature>
<dbReference type="Gene3D" id="2.180.10.10">
    <property type="entry name" value="RHS repeat-associated core"/>
    <property type="match status" value="3"/>
</dbReference>
<dbReference type="InterPro" id="IPR025051">
    <property type="entry name" value="DUF3990"/>
</dbReference>
<dbReference type="RefSeq" id="WP_326755910.1">
    <property type="nucleotide sequence ID" value="NZ_CP109134.1"/>
</dbReference>
<organism evidence="5 6">
    <name type="scientific">Streptomyces hirsutus</name>
    <dbReference type="NCBI Taxonomy" id="35620"/>
    <lineage>
        <taxon>Bacteria</taxon>
        <taxon>Bacillati</taxon>
        <taxon>Actinomycetota</taxon>
        <taxon>Actinomycetes</taxon>
        <taxon>Kitasatosporales</taxon>
        <taxon>Streptomycetaceae</taxon>
        <taxon>Streptomyces</taxon>
    </lineage>
</organism>
<feature type="coiled-coil region" evidence="1">
    <location>
        <begin position="184"/>
        <end position="211"/>
    </location>
</feature>
<evidence type="ECO:0000313" key="5">
    <source>
        <dbReference type="EMBL" id="WSD10186.1"/>
    </source>
</evidence>
<dbReference type="InterPro" id="IPR006530">
    <property type="entry name" value="YD"/>
</dbReference>
<feature type="coiled-coil region" evidence="1">
    <location>
        <begin position="99"/>
        <end position="126"/>
    </location>
</feature>
<feature type="domain" description="DUF6531" evidence="4">
    <location>
        <begin position="356"/>
        <end position="428"/>
    </location>
</feature>
<dbReference type="Pfam" id="PF13151">
    <property type="entry name" value="DUF3990"/>
    <property type="match status" value="1"/>
</dbReference>
<accession>A0ABZ1GVF1</accession>
<keyword evidence="3" id="KW-0472">Membrane</keyword>
<dbReference type="SUPFAM" id="SSF56399">
    <property type="entry name" value="ADP-ribosylation"/>
    <property type="match status" value="1"/>
</dbReference>
<sequence length="1539" mass="168937">MAGHRPTDWHALDLDRDPTPGDPERVRRLAKVLHDFADDVSEALRLVKGMAGEGTLEQWAGKSATVFKEEFSGVPKNLRKLEKSYGMCGDALAAYWPRLERAQALADKALAKAREARADLSSARSRLSSAESWVGRAAKEADQYKDDPTGSRSDADRPDEAKVRAATRDVRNARSAETSARADVSEAQDALAAAKKMAADARKMREEAAREAKGKIDEASDAGIQNRSVWGEIGDWFTDNWDTIVAVCKVVVAVVGIVALIIGGPILGAIVLIAALVVLADTLYKYSKGQASLWDVGLAALDCIPGMKGLTTLGGLAKGVKALGSTGLKGMALGVKGLGPRLKGLGRQMKSLFTCGDPIDMATGQMVMSITDVTLPGVLPLIVERSHRTGVTAGGWFGASWTSTLDQRLLLDDDGIRFVGADGTVLHYAVPEPKERMRPLVGPDWTLTWDGSPASGITVFQPETGTTLRFRHVPGAREAELPLVGLVDRHGNSIDLHYAPDGAPCELVHHGGYRIGVTTASGRVTALALLSAPGRPQLLAYEYDHHGRLTGVVDSSSRAQRYDYDERHRVTGWCGRDGYRYGYTYDHRGRCVRAGGDGGVLAYAYTYDDDTRTTTATDSLGHTVTYTFNEDYLPVTETDPLGHVVTRSWDERGLLVSLTDQLGRTTRFGHDPEDNITEVVRPDGGIVRREYDEYGQVTKVVQPDGSTWESVYDDRGNRVAAVDPLGATTSFTFDEHGGLTGITDALGGTQQSTVNDASGLVVATTDALGATTTLVRDAFGRVTELTDTFGRATRVGWTLEGQISWRRRPDGTMEHWSYDAEGNPLEYRSSNGRRTTYENTHFDLCTMREDADGTREHFEYDTELRLLSVANAAGQTWSYTYDGVGRLVSETDFEGRTSTYRYDAAGQLVERTNGAGESTRFDHDALGNVVTMEAAGITTTYDYDLLGRIVRARNADVDLVREHDATGRLLAESWNGWEVRSEYDIAGRRTGRRTPSGAVTRWSYELERRTLVQRAGRHGMDFRYDVAGREIERVFGDVARLTHEWDAERLRTTQRFSTGSGQAGQRVFQHRPDGALTSVTDSRHGERTFAVDRAGRVTAARGGAGWDETYGYDVLGNLTAFATSGPVDDDAPGPGDRTYSGTVIERAGRTFYRHDGQGRVVRRVTKLLSGGRREWRYRWNAEDQLTDVLTPDGRHWRYVYDPVGRRVAKQLLADDGASVVEQVSFFWDGDRLAEQTDGTVSTSWDWIDGPVPVSQRERAVGPLGPDAGQNEIDERFYAIVTDLLGTPTELIDASGNLAWTQSSTLWGVPVPSGDHPADCPLRFPGQYFDEETGLHYNHHRYYEPGTARYLSPDPLGRTPAPNHYAYVKNPLQWKDPLGLKAPCTVDLYHGTLGQHADNIMANGIDIHASTRKMDFGRGGFYVTNDPRQALDWANKLADRNSGVPAVIHFKVPKAELDKLGSKIFNGPGDEVADFIRHHRRGGAMHNHEMVEGPMLLNLQGFLRGGKPPVLEGHQIAIFSERAAELFSNSIHRRVGPPTS</sequence>
<reference evidence="5 6" key="1">
    <citation type="submission" date="2022-10" db="EMBL/GenBank/DDBJ databases">
        <title>The complete genomes of actinobacterial strains from the NBC collection.</title>
        <authorList>
            <person name="Joergensen T.S."/>
            <person name="Alvarez Arevalo M."/>
            <person name="Sterndorff E.B."/>
            <person name="Faurdal D."/>
            <person name="Vuksanovic O."/>
            <person name="Mourched A.-S."/>
            <person name="Charusanti P."/>
            <person name="Shaw S."/>
            <person name="Blin K."/>
            <person name="Weber T."/>
        </authorList>
    </citation>
    <scope>NUCLEOTIDE SEQUENCE [LARGE SCALE GENOMIC DNA]</scope>
    <source>
        <strain evidence="5 6">NBC 01753</strain>
    </source>
</reference>
<dbReference type="Proteomes" id="UP001335325">
    <property type="component" value="Chromosome"/>
</dbReference>
<keyword evidence="1" id="KW-0175">Coiled coil</keyword>
<dbReference type="Gene3D" id="3.90.175.10">
    <property type="entry name" value="Diphtheria Toxin, domain 1"/>
    <property type="match status" value="1"/>
</dbReference>
<protein>
    <submittedName>
        <fullName evidence="5">DUF6531 domain-containing protein</fullName>
    </submittedName>
</protein>
<dbReference type="InterPro" id="IPR022385">
    <property type="entry name" value="Rhs_assc_core"/>
</dbReference>
<dbReference type="GeneID" id="91547625"/>
<evidence type="ECO:0000259" key="4">
    <source>
        <dbReference type="Pfam" id="PF20148"/>
    </source>
</evidence>
<dbReference type="InterPro" id="IPR031325">
    <property type="entry name" value="RHS_repeat"/>
</dbReference>
<dbReference type="NCBIfam" id="TIGR01643">
    <property type="entry name" value="YD_repeat_2x"/>
    <property type="match status" value="12"/>
</dbReference>
<feature type="region of interest" description="Disordered" evidence="2">
    <location>
        <begin position="137"/>
        <end position="182"/>
    </location>
</feature>
<gene>
    <name evidence="5" type="ORF">OIE73_33645</name>
</gene>
<feature type="region of interest" description="Disordered" evidence="2">
    <location>
        <begin position="1"/>
        <end position="23"/>
    </location>
</feature>
<dbReference type="InterPro" id="IPR050708">
    <property type="entry name" value="T6SS_VgrG/RHS"/>
</dbReference>
<dbReference type="PANTHER" id="PTHR32305:SF15">
    <property type="entry name" value="PROTEIN RHSA-RELATED"/>
    <property type="match status" value="1"/>
</dbReference>
<dbReference type="Pfam" id="PF20148">
    <property type="entry name" value="DUF6531"/>
    <property type="match status" value="1"/>
</dbReference>
<evidence type="ECO:0000256" key="3">
    <source>
        <dbReference type="SAM" id="Phobius"/>
    </source>
</evidence>